<dbReference type="OrthoDB" id="3766519at2"/>
<feature type="domain" description="HTH tetR-type" evidence="5">
    <location>
        <begin position="17"/>
        <end position="77"/>
    </location>
</feature>
<dbReference type="STRING" id="1724.GCA_001044175_01853"/>
<dbReference type="Gene3D" id="1.10.357.10">
    <property type="entry name" value="Tetracycline Repressor, domain 2"/>
    <property type="match status" value="1"/>
</dbReference>
<accession>A0A2A9DLD9</accession>
<dbReference type="RefSeq" id="WP_098388620.1">
    <property type="nucleotide sequence ID" value="NZ_LS483404.1"/>
</dbReference>
<dbReference type="Proteomes" id="UP000221653">
    <property type="component" value="Unassembled WGS sequence"/>
</dbReference>
<feature type="DNA-binding region" description="H-T-H motif" evidence="4">
    <location>
        <begin position="40"/>
        <end position="59"/>
    </location>
</feature>
<dbReference type="PROSITE" id="PS50977">
    <property type="entry name" value="HTH_TETR_2"/>
    <property type="match status" value="1"/>
</dbReference>
<dbReference type="AlphaFoldDB" id="A0A2A9DLD9"/>
<reference evidence="6 7" key="1">
    <citation type="submission" date="2017-10" db="EMBL/GenBank/DDBJ databases">
        <title>Sequencing the genomes of 1000 actinobacteria strains.</title>
        <authorList>
            <person name="Klenk H.-P."/>
        </authorList>
    </citation>
    <scope>NUCLEOTIDE SEQUENCE [LARGE SCALE GENOMIC DNA]</scope>
    <source>
        <strain evidence="6 7">DSM 20688</strain>
    </source>
</reference>
<evidence type="ECO:0000256" key="2">
    <source>
        <dbReference type="ARBA" id="ARBA00023125"/>
    </source>
</evidence>
<evidence type="ECO:0000256" key="1">
    <source>
        <dbReference type="ARBA" id="ARBA00023015"/>
    </source>
</evidence>
<dbReference type="PRINTS" id="PR00455">
    <property type="entry name" value="HTHTETR"/>
</dbReference>
<keyword evidence="2 4" id="KW-0238">DNA-binding</keyword>
<name>A0A2A9DLD9_9CORY</name>
<evidence type="ECO:0000256" key="3">
    <source>
        <dbReference type="ARBA" id="ARBA00023163"/>
    </source>
</evidence>
<dbReference type="EMBL" id="PDJF01000001">
    <property type="protein sequence ID" value="PFG26995.1"/>
    <property type="molecule type" value="Genomic_DNA"/>
</dbReference>
<keyword evidence="1" id="KW-0805">Transcription regulation</keyword>
<protein>
    <submittedName>
        <fullName evidence="6">TetR family transcriptional regulator</fullName>
    </submittedName>
</protein>
<evidence type="ECO:0000313" key="7">
    <source>
        <dbReference type="Proteomes" id="UP000221653"/>
    </source>
</evidence>
<dbReference type="Pfam" id="PF00440">
    <property type="entry name" value="TetR_N"/>
    <property type="match status" value="1"/>
</dbReference>
<proteinExistence type="predicted"/>
<evidence type="ECO:0000313" key="6">
    <source>
        <dbReference type="EMBL" id="PFG26995.1"/>
    </source>
</evidence>
<keyword evidence="3" id="KW-0804">Transcription</keyword>
<gene>
    <name evidence="6" type="ORF">ATK06_0036</name>
</gene>
<dbReference type="GO" id="GO:0000976">
    <property type="term" value="F:transcription cis-regulatory region binding"/>
    <property type="evidence" value="ECO:0007669"/>
    <property type="project" value="TreeGrafter"/>
</dbReference>
<evidence type="ECO:0000259" key="5">
    <source>
        <dbReference type="PROSITE" id="PS50977"/>
    </source>
</evidence>
<dbReference type="InterPro" id="IPR009057">
    <property type="entry name" value="Homeodomain-like_sf"/>
</dbReference>
<dbReference type="InterPro" id="IPR050109">
    <property type="entry name" value="HTH-type_TetR-like_transc_reg"/>
</dbReference>
<sequence length="224" mass="25524">MARNVGRPRVDKTNKSTNTRELIMDAATELFTTQGYAMTSTHEIAEVAGVRQASMYYYFPSKSALLLTLLKTTMQPARDLSRALRESDLSDEQKLWTLVASEARQLLSTRWNVGQLYSIPTAYTEEFAEFHQLRKRMREEFENISARIVGEWDLRRTLPFQLAVSVTAMRPNSGTVPRVLRPDSLPKEARIVADAALDVLHAEKPEDREPVTLALLAELERKEK</sequence>
<dbReference type="GO" id="GO:0003700">
    <property type="term" value="F:DNA-binding transcription factor activity"/>
    <property type="evidence" value="ECO:0007669"/>
    <property type="project" value="TreeGrafter"/>
</dbReference>
<dbReference type="SUPFAM" id="SSF46689">
    <property type="entry name" value="Homeodomain-like"/>
    <property type="match status" value="1"/>
</dbReference>
<keyword evidence="7" id="KW-1185">Reference proteome</keyword>
<dbReference type="PANTHER" id="PTHR30055">
    <property type="entry name" value="HTH-TYPE TRANSCRIPTIONAL REGULATOR RUTR"/>
    <property type="match status" value="1"/>
</dbReference>
<comment type="caution">
    <text evidence="6">The sequence shown here is derived from an EMBL/GenBank/DDBJ whole genome shotgun (WGS) entry which is preliminary data.</text>
</comment>
<dbReference type="InterPro" id="IPR001647">
    <property type="entry name" value="HTH_TetR"/>
</dbReference>
<organism evidence="6 7">
    <name type="scientific">Corynebacterium renale</name>
    <dbReference type="NCBI Taxonomy" id="1724"/>
    <lineage>
        <taxon>Bacteria</taxon>
        <taxon>Bacillati</taxon>
        <taxon>Actinomycetota</taxon>
        <taxon>Actinomycetes</taxon>
        <taxon>Mycobacteriales</taxon>
        <taxon>Corynebacteriaceae</taxon>
        <taxon>Corynebacterium</taxon>
    </lineage>
</organism>
<evidence type="ECO:0000256" key="4">
    <source>
        <dbReference type="PROSITE-ProRule" id="PRU00335"/>
    </source>
</evidence>
<dbReference type="PANTHER" id="PTHR30055:SF234">
    <property type="entry name" value="HTH-TYPE TRANSCRIPTIONAL REGULATOR BETI"/>
    <property type="match status" value="1"/>
</dbReference>